<dbReference type="AlphaFoldDB" id="A0A2P6MGJ8"/>
<evidence type="ECO:0000313" key="3">
    <source>
        <dbReference type="Proteomes" id="UP000243650"/>
    </source>
</evidence>
<feature type="signal peptide" evidence="1">
    <location>
        <begin position="1"/>
        <end position="19"/>
    </location>
</feature>
<sequence length="168" mass="18719">MGKWLSAAGLIIAAAGCQAAEDQAAAEVDNIIASYLNESPKDPVWSREGLSLYLPDNASVEQKEDEVYQISTEDREYLLYRNDLMEEVTAADPEYGQTGNEEPIVAEMEEQGEDRAFVIITPFNKDMYELKIGMNTTSMTTIMKLSEMEEQAGIMFDIVQSAEQTTEP</sequence>
<organism evidence="2 3">
    <name type="scientific">Alkalicoccus urumqiensis</name>
    <name type="common">Bacillus urumqiensis</name>
    <dbReference type="NCBI Taxonomy" id="1548213"/>
    <lineage>
        <taxon>Bacteria</taxon>
        <taxon>Bacillati</taxon>
        <taxon>Bacillota</taxon>
        <taxon>Bacilli</taxon>
        <taxon>Bacillales</taxon>
        <taxon>Bacillaceae</taxon>
        <taxon>Alkalicoccus</taxon>
    </lineage>
</organism>
<name>A0A2P6MGJ8_ALKUR</name>
<feature type="chain" id="PRO_5038924026" description="DUF4367 domain-containing protein" evidence="1">
    <location>
        <begin position="20"/>
        <end position="168"/>
    </location>
</feature>
<protein>
    <recommendedName>
        <fullName evidence="4">DUF4367 domain-containing protein</fullName>
    </recommendedName>
</protein>
<evidence type="ECO:0000256" key="1">
    <source>
        <dbReference type="SAM" id="SignalP"/>
    </source>
</evidence>
<accession>A0A2P6MGJ8</accession>
<keyword evidence="1" id="KW-0732">Signal</keyword>
<comment type="caution">
    <text evidence="2">The sequence shown here is derived from an EMBL/GenBank/DDBJ whole genome shotgun (WGS) entry which is preliminary data.</text>
</comment>
<proteinExistence type="predicted"/>
<dbReference type="EMBL" id="PVNS01000008">
    <property type="protein sequence ID" value="PRO65397.1"/>
    <property type="molecule type" value="Genomic_DNA"/>
</dbReference>
<keyword evidence="3" id="KW-1185">Reference proteome</keyword>
<reference evidence="2 3" key="1">
    <citation type="submission" date="2018-03" db="EMBL/GenBank/DDBJ databases">
        <title>Bacillus urumqiensis sp. nov., a moderately haloalkaliphilic bacterium isolated from a salt lake.</title>
        <authorList>
            <person name="Zhao B."/>
            <person name="Liao Z."/>
        </authorList>
    </citation>
    <scope>NUCLEOTIDE SEQUENCE [LARGE SCALE GENOMIC DNA]</scope>
    <source>
        <strain evidence="2 3">BZ-SZ-XJ18</strain>
    </source>
</reference>
<dbReference type="Proteomes" id="UP000243650">
    <property type="component" value="Unassembled WGS sequence"/>
</dbReference>
<dbReference type="PROSITE" id="PS51257">
    <property type="entry name" value="PROKAR_LIPOPROTEIN"/>
    <property type="match status" value="1"/>
</dbReference>
<evidence type="ECO:0008006" key="4">
    <source>
        <dbReference type="Google" id="ProtNLM"/>
    </source>
</evidence>
<gene>
    <name evidence="2" type="ORF">C6I21_09555</name>
</gene>
<evidence type="ECO:0000313" key="2">
    <source>
        <dbReference type="EMBL" id="PRO65397.1"/>
    </source>
</evidence>